<keyword evidence="3" id="KW-1185">Reference proteome</keyword>
<evidence type="ECO:0000256" key="1">
    <source>
        <dbReference type="SAM" id="Phobius"/>
    </source>
</evidence>
<evidence type="ECO:0008006" key="4">
    <source>
        <dbReference type="Google" id="ProtNLM"/>
    </source>
</evidence>
<feature type="transmembrane region" description="Helical" evidence="1">
    <location>
        <begin position="121"/>
        <end position="143"/>
    </location>
</feature>
<feature type="transmembrane region" description="Helical" evidence="1">
    <location>
        <begin position="96"/>
        <end position="114"/>
    </location>
</feature>
<keyword evidence="1" id="KW-0812">Transmembrane</keyword>
<comment type="caution">
    <text evidence="2">The sequence shown here is derived from an EMBL/GenBank/DDBJ whole genome shotgun (WGS) entry which is preliminary data.</text>
</comment>
<evidence type="ECO:0000313" key="2">
    <source>
        <dbReference type="EMBL" id="EAY30760.1"/>
    </source>
</evidence>
<feature type="transmembrane region" description="Helical" evidence="1">
    <location>
        <begin position="65"/>
        <end position="90"/>
    </location>
</feature>
<evidence type="ECO:0000313" key="3">
    <source>
        <dbReference type="Proteomes" id="UP000004095"/>
    </source>
</evidence>
<reference evidence="2 3" key="1">
    <citation type="submission" date="2007-01" db="EMBL/GenBank/DDBJ databases">
        <authorList>
            <person name="Haygood M."/>
            <person name="Podell S."/>
            <person name="Anderson C."/>
            <person name="Hopkinson B."/>
            <person name="Roe K."/>
            <person name="Barbeau K."/>
            <person name="Gaasterland T."/>
            <person name="Ferriera S."/>
            <person name="Johnson J."/>
            <person name="Kravitz S."/>
            <person name="Beeson K."/>
            <person name="Sutton G."/>
            <person name="Rogers Y.-H."/>
            <person name="Friedman R."/>
            <person name="Frazier M."/>
            <person name="Venter J.C."/>
        </authorList>
    </citation>
    <scope>NUCLEOTIDE SEQUENCE [LARGE SCALE GENOMIC DNA]</scope>
    <source>
        <strain evidence="2 3">ATCC 23134</strain>
    </source>
</reference>
<dbReference type="eggNOG" id="ENOG5032SHJ">
    <property type="taxonomic scope" value="Bacteria"/>
</dbReference>
<accession>A1ZFI6</accession>
<feature type="transmembrane region" description="Helical" evidence="1">
    <location>
        <begin position="13"/>
        <end position="33"/>
    </location>
</feature>
<proteinExistence type="predicted"/>
<sequence length="145" mass="15651">MVLLDNLLPILDLSTGAMVVKSIIALYFAILFLQSGIDKVVNWQGNLSWLTGYFSKTFLKDRVPAMLGVIAVTEVVAGAFSAIGIVELLLIDGYSFALYGAALSTLNFVMLFFGQRIAQDYDAAAAMTNYFTIGVIAMIILGVPL</sequence>
<organism evidence="2 3">
    <name type="scientific">Microscilla marina ATCC 23134</name>
    <dbReference type="NCBI Taxonomy" id="313606"/>
    <lineage>
        <taxon>Bacteria</taxon>
        <taxon>Pseudomonadati</taxon>
        <taxon>Bacteroidota</taxon>
        <taxon>Cytophagia</taxon>
        <taxon>Cytophagales</taxon>
        <taxon>Microscillaceae</taxon>
        <taxon>Microscilla</taxon>
    </lineage>
</organism>
<dbReference type="Proteomes" id="UP000004095">
    <property type="component" value="Unassembled WGS sequence"/>
</dbReference>
<dbReference type="AlphaFoldDB" id="A1ZFI6"/>
<protein>
    <recommendedName>
        <fullName evidence="4">DoxX family protein</fullName>
    </recommendedName>
</protein>
<gene>
    <name evidence="2" type="ORF">M23134_01084</name>
</gene>
<name>A1ZFI6_MICM2</name>
<dbReference type="EMBL" id="AAWS01000005">
    <property type="protein sequence ID" value="EAY30760.1"/>
    <property type="molecule type" value="Genomic_DNA"/>
</dbReference>
<dbReference type="RefSeq" id="WP_002694460.1">
    <property type="nucleotide sequence ID" value="NZ_AAWS01000005.1"/>
</dbReference>
<keyword evidence="1" id="KW-0472">Membrane</keyword>
<keyword evidence="1" id="KW-1133">Transmembrane helix</keyword>